<keyword evidence="2" id="KW-0963">Cytoplasm</keyword>
<dbReference type="InterPro" id="IPR051891">
    <property type="entry name" value="TBK1-IKBKE_adapters"/>
</dbReference>
<feature type="region of interest" description="Disordered" evidence="9">
    <location>
        <begin position="192"/>
        <end position="214"/>
    </location>
</feature>
<keyword evidence="4" id="KW-0832">Ubl conjugation</keyword>
<evidence type="ECO:0000256" key="7">
    <source>
        <dbReference type="ARBA" id="ARBA00045676"/>
    </source>
</evidence>
<dbReference type="Proteomes" id="UP000694552">
    <property type="component" value="Unplaced"/>
</dbReference>
<comment type="function">
    <text evidence="7">Adapter protein which binds TBK1 and IKBKE playing a role in antiviral innate immunity. Activates serine/threonine-protein kinase TBK1 and facilitates its oligomerization. Enhances the phosphorylation of NF-kappa-B p65 subunit RELA by TBK1. Promotes TBK1-induced as well as TNF-alpha or PMA-induced activation of NF-kappa-B. Participates in IFNB promoter activation via TICAM1.</text>
</comment>
<reference evidence="11" key="1">
    <citation type="submission" date="2025-08" db="UniProtKB">
        <authorList>
            <consortium name="Ensembl"/>
        </authorList>
    </citation>
    <scope>IDENTIFICATION</scope>
</reference>
<keyword evidence="3" id="KW-0597">Phosphoprotein</keyword>
<dbReference type="PANTHER" id="PTHR14432">
    <property type="entry name" value="PROSAPIP2 PROTEIN/5-AZACYTIDINE INDUCED GENE 2"/>
    <property type="match status" value="1"/>
</dbReference>
<keyword evidence="12" id="KW-1185">Reference proteome</keyword>
<evidence type="ECO:0000313" key="11">
    <source>
        <dbReference type="Ensembl" id="ENSOSUP00000018789.1"/>
    </source>
</evidence>
<evidence type="ECO:0000256" key="1">
    <source>
        <dbReference type="ARBA" id="ARBA00004496"/>
    </source>
</evidence>
<dbReference type="InterPro" id="IPR024581">
    <property type="entry name" value="TBD"/>
</dbReference>
<comment type="subcellular location">
    <subcellularLocation>
        <location evidence="1">Cytoplasm</location>
    </subcellularLocation>
</comment>
<accession>A0A8C8ED78</accession>
<proteinExistence type="predicted"/>
<evidence type="ECO:0000256" key="4">
    <source>
        <dbReference type="ARBA" id="ARBA00022843"/>
    </source>
</evidence>
<evidence type="ECO:0000256" key="3">
    <source>
        <dbReference type="ARBA" id="ARBA00022553"/>
    </source>
</evidence>
<name>A0A8C8ED78_9STRI</name>
<feature type="compositionally biased region" description="Basic and acidic residues" evidence="9">
    <location>
        <begin position="192"/>
        <end position="203"/>
    </location>
</feature>
<sequence length="387" mass="44530">MEELVEDDICILNHEKADNLHKRDGEIPVSSYNGDESVASHFALVTAYEDIKKRLKETEKENSFLKKRVRILEEKLLGSRLEEECSSVGREQVNKAYQAYREACIDRDNLKSKLDKMMKESEESLKTLNEQLQSKEVELLQLKTEVETQQVMKNLNCSQSSWEIEKLSSDLKVHSLERDLEKLKQECNSLRKELEKSKQKDQAQDENPLNGGLVQRQDIQSVQQAYWELKRELSNLRLVTDVQTEVLRKLKTNPTVTKKAASTAPVQCVDSNISKLNLTSGVVYKKLSQNDKVFGNAVSPPLLRDVKIPPERVTLQAWTDERPIPVDGKTFQEHHSYGKSSLEDNSWVFPSPPKPNENVFWEMRNKTLLNCPADYLDQCNQNCLHKS</sequence>
<evidence type="ECO:0000256" key="5">
    <source>
        <dbReference type="ARBA" id="ARBA00023054"/>
    </source>
</evidence>
<dbReference type="Pfam" id="PF12845">
    <property type="entry name" value="TBD"/>
    <property type="match status" value="1"/>
</dbReference>
<evidence type="ECO:0000256" key="8">
    <source>
        <dbReference type="SAM" id="Coils"/>
    </source>
</evidence>
<dbReference type="Ensembl" id="ENSOSUT00000019406.1">
    <property type="protein sequence ID" value="ENSOSUP00000018789.1"/>
    <property type="gene ID" value="ENSOSUG00000013254.1"/>
</dbReference>
<evidence type="ECO:0000259" key="10">
    <source>
        <dbReference type="Pfam" id="PF12845"/>
    </source>
</evidence>
<organism evidence="11 12">
    <name type="scientific">Otus sunia</name>
    <name type="common">Oriental scops-owl</name>
    <dbReference type="NCBI Taxonomy" id="257818"/>
    <lineage>
        <taxon>Eukaryota</taxon>
        <taxon>Metazoa</taxon>
        <taxon>Chordata</taxon>
        <taxon>Craniata</taxon>
        <taxon>Vertebrata</taxon>
        <taxon>Euteleostomi</taxon>
        <taxon>Archelosauria</taxon>
        <taxon>Archosauria</taxon>
        <taxon>Dinosauria</taxon>
        <taxon>Saurischia</taxon>
        <taxon>Theropoda</taxon>
        <taxon>Coelurosauria</taxon>
        <taxon>Aves</taxon>
        <taxon>Neognathae</taxon>
        <taxon>Neoaves</taxon>
        <taxon>Telluraves</taxon>
        <taxon>Strigiformes</taxon>
        <taxon>Strigidae</taxon>
        <taxon>Otus</taxon>
    </lineage>
</organism>
<evidence type="ECO:0000256" key="6">
    <source>
        <dbReference type="ARBA" id="ARBA00040858"/>
    </source>
</evidence>
<evidence type="ECO:0000256" key="2">
    <source>
        <dbReference type="ARBA" id="ARBA00022490"/>
    </source>
</evidence>
<evidence type="ECO:0000313" key="12">
    <source>
        <dbReference type="Proteomes" id="UP000694552"/>
    </source>
</evidence>
<dbReference type="PANTHER" id="PTHR14432:SF6">
    <property type="entry name" value="5-AZACYTIDINE-INDUCED PROTEIN 2"/>
    <property type="match status" value="1"/>
</dbReference>
<protein>
    <recommendedName>
        <fullName evidence="6">5-azacytidine-induced protein 2</fullName>
    </recommendedName>
</protein>
<reference evidence="11" key="2">
    <citation type="submission" date="2025-09" db="UniProtKB">
        <authorList>
            <consortium name="Ensembl"/>
        </authorList>
    </citation>
    <scope>IDENTIFICATION</scope>
</reference>
<evidence type="ECO:0000256" key="9">
    <source>
        <dbReference type="SAM" id="MobiDB-lite"/>
    </source>
</evidence>
<dbReference type="GO" id="GO:0005737">
    <property type="term" value="C:cytoplasm"/>
    <property type="evidence" value="ECO:0007669"/>
    <property type="project" value="UniProtKB-SubCell"/>
</dbReference>
<dbReference type="AlphaFoldDB" id="A0A8C8ED78"/>
<keyword evidence="5 8" id="KW-0175">Coiled coil</keyword>
<feature type="domain" description="Tbk1/Ikki binding" evidence="10">
    <location>
        <begin position="221"/>
        <end position="271"/>
    </location>
</feature>
<feature type="coiled-coil region" evidence="8">
    <location>
        <begin position="48"/>
        <end position="75"/>
    </location>
</feature>